<proteinExistence type="predicted"/>
<reference evidence="3" key="1">
    <citation type="submission" date="2013-02" db="EMBL/GenBank/DDBJ databases">
        <authorList>
            <person name="Hughes D."/>
        </authorList>
    </citation>
    <scope>NUCLEOTIDE SEQUENCE</scope>
    <source>
        <strain>Durham</strain>
        <strain evidence="3">NC isolate 2 -- Noor lab</strain>
    </source>
</reference>
<dbReference type="HOGENOM" id="CLU_2515216_0_0_1"/>
<evidence type="ECO:0000313" key="3">
    <source>
        <dbReference type="Proteomes" id="UP000015102"/>
    </source>
</evidence>
<evidence type="ECO:0000256" key="1">
    <source>
        <dbReference type="SAM" id="Phobius"/>
    </source>
</evidence>
<keyword evidence="1" id="KW-0472">Membrane</keyword>
<dbReference type="AlphaFoldDB" id="T1H1S1"/>
<dbReference type="EnsemblMetazoa" id="MESCA010139-RA">
    <property type="protein sequence ID" value="MESCA010139-PA"/>
    <property type="gene ID" value="MESCA010139"/>
</dbReference>
<evidence type="ECO:0000313" key="2">
    <source>
        <dbReference type="EnsemblMetazoa" id="MESCA010139-PA"/>
    </source>
</evidence>
<keyword evidence="1" id="KW-1133">Transmembrane helix</keyword>
<accession>T1H1S1</accession>
<dbReference type="EMBL" id="CAQQ02385773">
    <property type="status" value="NOT_ANNOTATED_CDS"/>
    <property type="molecule type" value="Genomic_DNA"/>
</dbReference>
<feature type="transmembrane region" description="Helical" evidence="1">
    <location>
        <begin position="12"/>
        <end position="29"/>
    </location>
</feature>
<dbReference type="EMBL" id="CAQQ02385774">
    <property type="status" value="NOT_ANNOTATED_CDS"/>
    <property type="molecule type" value="Genomic_DNA"/>
</dbReference>
<dbReference type="Proteomes" id="UP000015102">
    <property type="component" value="Unassembled WGS sequence"/>
</dbReference>
<protein>
    <submittedName>
        <fullName evidence="2">Uncharacterized protein</fullName>
    </submittedName>
</protein>
<keyword evidence="1" id="KW-0812">Transmembrane</keyword>
<name>T1H1S1_MEGSC</name>
<reference evidence="2" key="2">
    <citation type="submission" date="2015-06" db="UniProtKB">
        <authorList>
            <consortium name="EnsemblMetazoa"/>
        </authorList>
    </citation>
    <scope>IDENTIFICATION</scope>
</reference>
<dbReference type="EMBL" id="CAQQ02385775">
    <property type="status" value="NOT_ANNOTATED_CDS"/>
    <property type="molecule type" value="Genomic_DNA"/>
</dbReference>
<keyword evidence="3" id="KW-1185">Reference proteome</keyword>
<sequence>MKNPSRCQLLQPYLGICFGMPFGIAYVLLRDENKNVIKISISKEYDIWIKKTTPTMIINKKKGDRSFYKEDEVKYSDVAEMYMMR</sequence>
<organism evidence="2 3">
    <name type="scientific">Megaselia scalaris</name>
    <name type="common">Humpbacked fly</name>
    <name type="synonym">Phora scalaris</name>
    <dbReference type="NCBI Taxonomy" id="36166"/>
    <lineage>
        <taxon>Eukaryota</taxon>
        <taxon>Metazoa</taxon>
        <taxon>Ecdysozoa</taxon>
        <taxon>Arthropoda</taxon>
        <taxon>Hexapoda</taxon>
        <taxon>Insecta</taxon>
        <taxon>Pterygota</taxon>
        <taxon>Neoptera</taxon>
        <taxon>Endopterygota</taxon>
        <taxon>Diptera</taxon>
        <taxon>Brachycera</taxon>
        <taxon>Muscomorpha</taxon>
        <taxon>Platypezoidea</taxon>
        <taxon>Phoridae</taxon>
        <taxon>Megaseliini</taxon>
        <taxon>Megaselia</taxon>
    </lineage>
</organism>